<sequence>MRIISQNGLLDVPYELIAISPYSKNMATIIGTFPGNDLGKGDRVYILAEYSTEEKAIKAMEMCREKYLSRMELDGGYDIVNKCYVQPNYWVLPKVFQFPKEEEV</sequence>
<dbReference type="AlphaFoldDB" id="C0BC34"/>
<reference evidence="1 2" key="2">
    <citation type="submission" date="2009-03" db="EMBL/GenBank/DDBJ databases">
        <title>Draft genome sequence of Coprococcus comes (ATCC 27758).</title>
        <authorList>
            <person name="Sudarsanam P."/>
            <person name="Ley R."/>
            <person name="Guruge J."/>
            <person name="Turnbaugh P.J."/>
            <person name="Mahowald M."/>
            <person name="Liep D."/>
            <person name="Gordon J."/>
        </authorList>
    </citation>
    <scope>NUCLEOTIDE SEQUENCE [LARGE SCALE GENOMIC DNA]</scope>
    <source>
        <strain evidence="1 2">ATCC 27758</strain>
    </source>
</reference>
<proteinExistence type="predicted"/>
<dbReference type="HOGENOM" id="CLU_2245358_0_0_9"/>
<gene>
    <name evidence="1" type="ORF">COPCOM_02643</name>
</gene>
<evidence type="ECO:0000313" key="1">
    <source>
        <dbReference type="EMBL" id="EEG89658.1"/>
    </source>
</evidence>
<protein>
    <submittedName>
        <fullName evidence="1">Uncharacterized protein</fullName>
    </submittedName>
</protein>
<dbReference type="RefSeq" id="WP_008375380.1">
    <property type="nucleotide sequence ID" value="NZ_CP102277.1"/>
</dbReference>
<dbReference type="GeneID" id="92825020"/>
<dbReference type="Proteomes" id="UP000003793">
    <property type="component" value="Unassembled WGS sequence"/>
</dbReference>
<organism evidence="1 2">
    <name type="scientific">Coprococcus comes ATCC 27758</name>
    <dbReference type="NCBI Taxonomy" id="470146"/>
    <lineage>
        <taxon>Bacteria</taxon>
        <taxon>Bacillati</taxon>
        <taxon>Bacillota</taxon>
        <taxon>Clostridia</taxon>
        <taxon>Lachnospirales</taxon>
        <taxon>Lachnospiraceae</taxon>
        <taxon>Coprococcus</taxon>
    </lineage>
</organism>
<name>C0BC34_9FIRM</name>
<evidence type="ECO:0000313" key="2">
    <source>
        <dbReference type="Proteomes" id="UP000003793"/>
    </source>
</evidence>
<reference evidence="1 2" key="1">
    <citation type="submission" date="2009-02" db="EMBL/GenBank/DDBJ databases">
        <authorList>
            <person name="Fulton L."/>
            <person name="Clifton S."/>
            <person name="Fulton B."/>
            <person name="Xu J."/>
            <person name="Minx P."/>
            <person name="Pepin K.H."/>
            <person name="Johnson M."/>
            <person name="Bhonagiri V."/>
            <person name="Nash W.E."/>
            <person name="Mardis E.R."/>
            <person name="Wilson R.K."/>
        </authorList>
    </citation>
    <scope>NUCLEOTIDE SEQUENCE [LARGE SCALE GENOMIC DNA]</scope>
    <source>
        <strain evidence="1 2">ATCC 27758</strain>
    </source>
</reference>
<comment type="caution">
    <text evidence="1">The sequence shown here is derived from an EMBL/GenBank/DDBJ whole genome shotgun (WGS) entry which is preliminary data.</text>
</comment>
<accession>C0BC34</accession>
<dbReference type="EMBL" id="ABVR01000041">
    <property type="protein sequence ID" value="EEG89658.1"/>
    <property type="molecule type" value="Genomic_DNA"/>
</dbReference>